<dbReference type="AlphaFoldDB" id="A0AAV1W7H2"/>
<organism evidence="2 3">
    <name type="scientific">Lupinus luteus</name>
    <name type="common">European yellow lupine</name>
    <dbReference type="NCBI Taxonomy" id="3873"/>
    <lineage>
        <taxon>Eukaryota</taxon>
        <taxon>Viridiplantae</taxon>
        <taxon>Streptophyta</taxon>
        <taxon>Embryophyta</taxon>
        <taxon>Tracheophyta</taxon>
        <taxon>Spermatophyta</taxon>
        <taxon>Magnoliopsida</taxon>
        <taxon>eudicotyledons</taxon>
        <taxon>Gunneridae</taxon>
        <taxon>Pentapetalae</taxon>
        <taxon>rosids</taxon>
        <taxon>fabids</taxon>
        <taxon>Fabales</taxon>
        <taxon>Fabaceae</taxon>
        <taxon>Papilionoideae</taxon>
        <taxon>50 kb inversion clade</taxon>
        <taxon>genistoids sensu lato</taxon>
        <taxon>core genistoids</taxon>
        <taxon>Genisteae</taxon>
        <taxon>Lupinus</taxon>
    </lineage>
</organism>
<evidence type="ECO:0000313" key="2">
    <source>
        <dbReference type="EMBL" id="CAL0305265.1"/>
    </source>
</evidence>
<dbReference type="EMBL" id="CAXHTB010000004">
    <property type="protein sequence ID" value="CAL0305265.1"/>
    <property type="molecule type" value="Genomic_DNA"/>
</dbReference>
<sequence>MEDEINYYDSNVAHENDFMNTLFAANAGTPDSANVFFNDISFNFNQGDGARPSSFLIDDNIFPTGQTNTNEDQTRVERRDVPRRNRRPHRCGTRSHFGDV</sequence>
<comment type="caution">
    <text evidence="2">The sequence shown here is derived from an EMBL/GenBank/DDBJ whole genome shotgun (WGS) entry which is preliminary data.</text>
</comment>
<accession>A0AAV1W7H2</accession>
<dbReference type="Proteomes" id="UP001497480">
    <property type="component" value="Unassembled WGS sequence"/>
</dbReference>
<feature type="region of interest" description="Disordered" evidence="1">
    <location>
        <begin position="62"/>
        <end position="100"/>
    </location>
</feature>
<name>A0AAV1W7H2_LUPLU</name>
<feature type="compositionally biased region" description="Basic residues" evidence="1">
    <location>
        <begin position="84"/>
        <end position="93"/>
    </location>
</feature>
<proteinExistence type="predicted"/>
<reference evidence="2 3" key="1">
    <citation type="submission" date="2024-03" db="EMBL/GenBank/DDBJ databases">
        <authorList>
            <person name="Martinez-Hernandez J."/>
        </authorList>
    </citation>
    <scope>NUCLEOTIDE SEQUENCE [LARGE SCALE GENOMIC DNA]</scope>
</reference>
<keyword evidence="3" id="KW-1185">Reference proteome</keyword>
<evidence type="ECO:0000256" key="1">
    <source>
        <dbReference type="SAM" id="MobiDB-lite"/>
    </source>
</evidence>
<protein>
    <submittedName>
        <fullName evidence="2">Uncharacterized protein</fullName>
    </submittedName>
</protein>
<feature type="compositionally biased region" description="Basic and acidic residues" evidence="1">
    <location>
        <begin position="72"/>
        <end position="83"/>
    </location>
</feature>
<evidence type="ECO:0000313" key="3">
    <source>
        <dbReference type="Proteomes" id="UP001497480"/>
    </source>
</evidence>
<gene>
    <name evidence="2" type="ORF">LLUT_LOCUS6325</name>
</gene>